<keyword evidence="2" id="KW-1015">Disulfide bond</keyword>
<dbReference type="Pfam" id="PF11883">
    <property type="entry name" value="DUF3403"/>
    <property type="match status" value="1"/>
</dbReference>
<dbReference type="SUPFAM" id="SSF51110">
    <property type="entry name" value="alpha-D-mannose-specific plant lectins"/>
    <property type="match status" value="1"/>
</dbReference>
<dbReference type="InterPro" id="IPR001480">
    <property type="entry name" value="Bulb-type_lectin_dom"/>
</dbReference>
<keyword evidence="3" id="KW-0325">Glycoprotein</keyword>
<keyword evidence="1" id="KW-0732">Signal</keyword>
<evidence type="ECO:0000313" key="7">
    <source>
        <dbReference type="EMBL" id="CAJ1864960.1"/>
    </source>
</evidence>
<dbReference type="InterPro" id="IPR003609">
    <property type="entry name" value="Pan_app"/>
</dbReference>
<dbReference type="GO" id="GO:0004674">
    <property type="term" value="F:protein serine/threonine kinase activity"/>
    <property type="evidence" value="ECO:0007669"/>
    <property type="project" value="InterPro"/>
</dbReference>
<evidence type="ECO:0000313" key="8">
    <source>
        <dbReference type="Proteomes" id="UP001189624"/>
    </source>
</evidence>
<dbReference type="Pfam" id="PF08276">
    <property type="entry name" value="PAN_2"/>
    <property type="match status" value="1"/>
</dbReference>
<dbReference type="SMART" id="SM00473">
    <property type="entry name" value="PAN_AP"/>
    <property type="match status" value="1"/>
</dbReference>
<name>A0AA86RSP0_9FABA</name>
<keyword evidence="4" id="KW-1133">Transmembrane helix</keyword>
<evidence type="ECO:0000256" key="1">
    <source>
        <dbReference type="ARBA" id="ARBA00022729"/>
    </source>
</evidence>
<evidence type="ECO:0008006" key="9">
    <source>
        <dbReference type="Google" id="ProtNLM"/>
    </source>
</evidence>
<feature type="transmembrane region" description="Helical" evidence="4">
    <location>
        <begin position="475"/>
        <end position="492"/>
    </location>
</feature>
<evidence type="ECO:0000256" key="2">
    <source>
        <dbReference type="ARBA" id="ARBA00023157"/>
    </source>
</evidence>
<evidence type="ECO:0000259" key="5">
    <source>
        <dbReference type="PROSITE" id="PS50927"/>
    </source>
</evidence>
<evidence type="ECO:0000259" key="6">
    <source>
        <dbReference type="PROSITE" id="PS50948"/>
    </source>
</evidence>
<feature type="domain" description="Apple" evidence="6">
    <location>
        <begin position="380"/>
        <end position="464"/>
    </location>
</feature>
<dbReference type="InterPro" id="IPR021820">
    <property type="entry name" value="S-locus_recpt_kinase_C"/>
</dbReference>
<dbReference type="PANTHER" id="PTHR32444">
    <property type="entry name" value="BULB-TYPE LECTIN DOMAIN-CONTAINING PROTEIN"/>
    <property type="match status" value="1"/>
</dbReference>
<dbReference type="Gramene" id="rna-AYBTSS11_LOCUS2271">
    <property type="protein sequence ID" value="CAJ1864960.1"/>
    <property type="gene ID" value="gene-AYBTSS11_LOCUS2271"/>
</dbReference>
<accession>A0AA86RSP0</accession>
<dbReference type="Gene3D" id="2.90.10.10">
    <property type="entry name" value="Bulb-type lectin domain"/>
    <property type="match status" value="1"/>
</dbReference>
<dbReference type="PANTHER" id="PTHR32444:SF226">
    <property type="entry name" value="BULB-TYPE LECTIN DOMAIN-CONTAINING PROTEIN"/>
    <property type="match status" value="1"/>
</dbReference>
<keyword evidence="8" id="KW-1185">Reference proteome</keyword>
<proteinExistence type="predicted"/>
<dbReference type="SMART" id="SM00108">
    <property type="entry name" value="B_lectin"/>
    <property type="match status" value="1"/>
</dbReference>
<keyword evidence="4" id="KW-0472">Membrane</keyword>
<dbReference type="PROSITE" id="PS50948">
    <property type="entry name" value="PAN"/>
    <property type="match status" value="1"/>
</dbReference>
<dbReference type="PROSITE" id="PS50927">
    <property type="entry name" value="BULB_LECTIN"/>
    <property type="match status" value="1"/>
</dbReference>
<evidence type="ECO:0000256" key="3">
    <source>
        <dbReference type="ARBA" id="ARBA00023180"/>
    </source>
</evidence>
<dbReference type="EMBL" id="OY731398">
    <property type="protein sequence ID" value="CAJ1864960.1"/>
    <property type="molecule type" value="Genomic_DNA"/>
</dbReference>
<dbReference type="Proteomes" id="UP001189624">
    <property type="component" value="Chromosome 1"/>
</dbReference>
<reference evidence="7" key="1">
    <citation type="submission" date="2023-10" db="EMBL/GenBank/DDBJ databases">
        <authorList>
            <person name="Domelevo Entfellner J.-B."/>
        </authorList>
    </citation>
    <scope>NUCLEOTIDE SEQUENCE</scope>
</reference>
<protein>
    <recommendedName>
        <fullName evidence="9">Non-specific serine/threonine protein kinase</fullName>
    </recommendedName>
</protein>
<gene>
    <name evidence="7" type="ORF">AYBTSS11_LOCUS2271</name>
</gene>
<keyword evidence="4" id="KW-0812">Transmembrane</keyword>
<dbReference type="AlphaFoldDB" id="A0AA86RSP0"/>
<organism evidence="7 8">
    <name type="scientific">Sphenostylis stenocarpa</name>
    <dbReference type="NCBI Taxonomy" id="92480"/>
    <lineage>
        <taxon>Eukaryota</taxon>
        <taxon>Viridiplantae</taxon>
        <taxon>Streptophyta</taxon>
        <taxon>Embryophyta</taxon>
        <taxon>Tracheophyta</taxon>
        <taxon>Spermatophyta</taxon>
        <taxon>Magnoliopsida</taxon>
        <taxon>eudicotyledons</taxon>
        <taxon>Gunneridae</taxon>
        <taxon>Pentapetalae</taxon>
        <taxon>rosids</taxon>
        <taxon>fabids</taxon>
        <taxon>Fabales</taxon>
        <taxon>Fabaceae</taxon>
        <taxon>Papilionoideae</taxon>
        <taxon>50 kb inversion clade</taxon>
        <taxon>NPAAA clade</taxon>
        <taxon>indigoferoid/millettioid clade</taxon>
        <taxon>Phaseoleae</taxon>
        <taxon>Sphenostylis</taxon>
    </lineage>
</organism>
<feature type="domain" description="Bulb-type lectin" evidence="5">
    <location>
        <begin position="114"/>
        <end position="237"/>
    </location>
</feature>
<sequence>MNGSYSCTQVLRHIHIGLLCTQAQARDRPTMLEVVSFLSNEIAYLPPPKQPGFCVIGVREEQHNSYSINDSTNSLTSVQLSTKMIFTFSKRVVLCFITTFTCFVRLTKPSNLREDTLLQGHHLAATNRLISPSALYTLRFFQLDDVSEVSTKFYLGISANKYYYYVWLANRDNPIHDDPGVLTIDEYGNLKIVSSTTTMVLYSVEAERNRSVRATLLDTGNFVLHELNSDGSVKRVLWQSFDHPTDTMLPGMKLGYDKLSGHKWSLTARRSYKTLWSGSFSLSLDPKTNQLVSRWRGAIIWSSGELRNGSFSNLKSSSLNKENLNFTFFSNESVTYFEFASVSGYLVMDPLGRINASGVSYTCVGSEIVPGCTMPQPPKCREDGDLYLPSWNTFGAMSRKGYIFDERENMTISDCWMKCLKNCSCEAYTFAYKDATGCEIWSRDTSYFVESNSGVGRPIFFFLSETKAKRKKRRIWIAGAAVGVLLLIGKLANGREIAIKRLSKSSGQGLEEFRNEAMLIVKLQHTNLAWQLWNEGEALKLVDSMLNGSSCPQIQVIRCIHVGLLCTQDQAKDRPTMLEVISFLSNENTQLPPPKQPALYTIKSVKEAEQNKSCSINETTMSMTSGR</sequence>
<dbReference type="Pfam" id="PF01453">
    <property type="entry name" value="B_lectin"/>
    <property type="match status" value="1"/>
</dbReference>
<dbReference type="Gene3D" id="3.30.200.20">
    <property type="entry name" value="Phosphorylase Kinase, domain 1"/>
    <property type="match status" value="1"/>
</dbReference>
<evidence type="ECO:0000256" key="4">
    <source>
        <dbReference type="SAM" id="Phobius"/>
    </source>
</evidence>
<dbReference type="InterPro" id="IPR036426">
    <property type="entry name" value="Bulb-type_lectin_dom_sf"/>
</dbReference>
<dbReference type="CDD" id="cd00028">
    <property type="entry name" value="B_lectin"/>
    <property type="match status" value="1"/>
</dbReference>